<proteinExistence type="predicted"/>
<dbReference type="SUPFAM" id="SSF103473">
    <property type="entry name" value="MFS general substrate transporter"/>
    <property type="match status" value="2"/>
</dbReference>
<keyword evidence="3 5" id="KW-1133">Transmembrane helix</keyword>
<evidence type="ECO:0000256" key="5">
    <source>
        <dbReference type="SAM" id="Phobius"/>
    </source>
</evidence>
<comment type="caution">
    <text evidence="7">The sequence shown here is derived from an EMBL/GenBank/DDBJ whole genome shotgun (WGS) entry which is preliminary data.</text>
</comment>
<sequence length="397" mass="43347">MERGRLIQYLVAFALSLSTAALGTLSAWPTPVMPKFHNNQTSVEITKNEIATMLAMSPPGFVVGSLATRFISDSLGRRATVLASALPIVCGTIIAAFARVAWLLCIMKFLWGFGTGMVSTIIDQELELMKRDVSKEMRNSSSAWEFFTGKQYRRPIMIAFGLKLTQVLTGGMSIQQYMGLITQEIGLDVGLSTLLIIFGAVKFFVGIMSSTLVDRVGRRPLLIYSFFGTGISLSVAGTYFFLQEYVRVDHAILKSYGIAAFVAIILSNGISTLGFNSIIGIISAEIFPLNIKTVAMTSLNVFGGCLGFSVAKSYQAINNVSGFYGVFWIFASSAFLGAIFSYIAVPETKGKSLREIQEILQIGTACTEEESKLNDVQVVEMIEKCRDIKESKKDSSL</sequence>
<evidence type="ECO:0000256" key="1">
    <source>
        <dbReference type="ARBA" id="ARBA00004141"/>
    </source>
</evidence>
<dbReference type="Proteomes" id="UP000838756">
    <property type="component" value="Unassembled WGS sequence"/>
</dbReference>
<keyword evidence="2 5" id="KW-0812">Transmembrane</keyword>
<organism evidence="7 8">
    <name type="scientific">Pararge aegeria aegeria</name>
    <dbReference type="NCBI Taxonomy" id="348720"/>
    <lineage>
        <taxon>Eukaryota</taxon>
        <taxon>Metazoa</taxon>
        <taxon>Ecdysozoa</taxon>
        <taxon>Arthropoda</taxon>
        <taxon>Hexapoda</taxon>
        <taxon>Insecta</taxon>
        <taxon>Pterygota</taxon>
        <taxon>Neoptera</taxon>
        <taxon>Endopterygota</taxon>
        <taxon>Lepidoptera</taxon>
        <taxon>Glossata</taxon>
        <taxon>Ditrysia</taxon>
        <taxon>Papilionoidea</taxon>
        <taxon>Nymphalidae</taxon>
        <taxon>Satyrinae</taxon>
        <taxon>Satyrini</taxon>
        <taxon>Parargina</taxon>
        <taxon>Pararge</taxon>
    </lineage>
</organism>
<feature type="transmembrane region" description="Helical" evidence="5">
    <location>
        <begin position="221"/>
        <end position="242"/>
    </location>
</feature>
<dbReference type="GO" id="GO:0022857">
    <property type="term" value="F:transmembrane transporter activity"/>
    <property type="evidence" value="ECO:0007669"/>
    <property type="project" value="InterPro"/>
</dbReference>
<name>A0A8S4SMW1_9NEOP</name>
<dbReference type="EMBL" id="CAKXAJ010026487">
    <property type="protein sequence ID" value="CAH2268998.1"/>
    <property type="molecule type" value="Genomic_DNA"/>
</dbReference>
<evidence type="ECO:0000256" key="3">
    <source>
        <dbReference type="ARBA" id="ARBA00022989"/>
    </source>
</evidence>
<accession>A0A8S4SMW1</accession>
<dbReference type="AlphaFoldDB" id="A0A8S4SMW1"/>
<feature type="transmembrane region" description="Helical" evidence="5">
    <location>
        <begin position="51"/>
        <end position="72"/>
    </location>
</feature>
<dbReference type="InterPro" id="IPR036259">
    <property type="entry name" value="MFS_trans_sf"/>
</dbReference>
<comment type="subcellular location">
    <subcellularLocation>
        <location evidence="1">Membrane</location>
        <topology evidence="1">Multi-pass membrane protein</topology>
    </subcellularLocation>
</comment>
<dbReference type="InterPro" id="IPR050549">
    <property type="entry name" value="MFS_Trehalose_Transporter"/>
</dbReference>
<dbReference type="InterPro" id="IPR005829">
    <property type="entry name" value="Sugar_transporter_CS"/>
</dbReference>
<evidence type="ECO:0000259" key="6">
    <source>
        <dbReference type="PROSITE" id="PS50850"/>
    </source>
</evidence>
<feature type="transmembrane region" description="Helical" evidence="5">
    <location>
        <begin position="294"/>
        <end position="311"/>
    </location>
</feature>
<protein>
    <submittedName>
        <fullName evidence="7">Jg16022 protein</fullName>
    </submittedName>
</protein>
<dbReference type="Gene3D" id="1.20.1250.20">
    <property type="entry name" value="MFS general substrate transporter like domains"/>
    <property type="match status" value="2"/>
</dbReference>
<keyword evidence="4 5" id="KW-0472">Membrane</keyword>
<evidence type="ECO:0000256" key="4">
    <source>
        <dbReference type="ARBA" id="ARBA00023136"/>
    </source>
</evidence>
<feature type="transmembrane region" description="Helical" evidence="5">
    <location>
        <begin position="189"/>
        <end position="209"/>
    </location>
</feature>
<dbReference type="PANTHER" id="PTHR48021">
    <property type="match status" value="1"/>
</dbReference>
<feature type="transmembrane region" description="Helical" evidence="5">
    <location>
        <begin position="258"/>
        <end position="282"/>
    </location>
</feature>
<reference evidence="7" key="1">
    <citation type="submission" date="2022-03" db="EMBL/GenBank/DDBJ databases">
        <authorList>
            <person name="Lindestad O."/>
        </authorList>
    </citation>
    <scope>NUCLEOTIDE SEQUENCE</scope>
</reference>
<dbReference type="PROSITE" id="PS50850">
    <property type="entry name" value="MFS"/>
    <property type="match status" value="1"/>
</dbReference>
<evidence type="ECO:0000313" key="7">
    <source>
        <dbReference type="EMBL" id="CAH2268998.1"/>
    </source>
</evidence>
<dbReference type="OrthoDB" id="4142200at2759"/>
<keyword evidence="8" id="KW-1185">Reference proteome</keyword>
<feature type="domain" description="Major facilitator superfamily (MFS) profile" evidence="6">
    <location>
        <begin position="1"/>
        <end position="349"/>
    </location>
</feature>
<dbReference type="Pfam" id="PF00083">
    <property type="entry name" value="Sugar_tr"/>
    <property type="match status" value="2"/>
</dbReference>
<dbReference type="PANTHER" id="PTHR48021:SF46">
    <property type="entry name" value="MAJOR FACILITATOR SUPERFAMILY (MFS) PROFILE DOMAIN-CONTAINING PROTEIN"/>
    <property type="match status" value="1"/>
</dbReference>
<dbReference type="GO" id="GO:0016020">
    <property type="term" value="C:membrane"/>
    <property type="evidence" value="ECO:0007669"/>
    <property type="project" value="UniProtKB-SubCell"/>
</dbReference>
<evidence type="ECO:0000313" key="8">
    <source>
        <dbReference type="Proteomes" id="UP000838756"/>
    </source>
</evidence>
<evidence type="ECO:0000256" key="2">
    <source>
        <dbReference type="ARBA" id="ARBA00022692"/>
    </source>
</evidence>
<gene>
    <name evidence="7" type="primary">jg16022</name>
    <name evidence="7" type="ORF">PAEG_LOCUS27296</name>
</gene>
<feature type="transmembrane region" description="Helical" evidence="5">
    <location>
        <begin position="79"/>
        <end position="95"/>
    </location>
</feature>
<dbReference type="PROSITE" id="PS00216">
    <property type="entry name" value="SUGAR_TRANSPORT_1"/>
    <property type="match status" value="1"/>
</dbReference>
<feature type="transmembrane region" description="Helical" evidence="5">
    <location>
        <begin position="323"/>
        <end position="345"/>
    </location>
</feature>
<dbReference type="InterPro" id="IPR020846">
    <property type="entry name" value="MFS_dom"/>
</dbReference>
<dbReference type="InterPro" id="IPR005828">
    <property type="entry name" value="MFS_sugar_transport-like"/>
</dbReference>